<gene>
    <name evidence="2" type="ORF">mMyoMyo1_008174</name>
</gene>
<feature type="region of interest" description="Disordered" evidence="1">
    <location>
        <begin position="63"/>
        <end position="98"/>
    </location>
</feature>
<reference evidence="2 3" key="1">
    <citation type="journal article" date="2020" name="Nature">
        <title>Six reference-quality genomes reveal evolution of bat adaptations.</title>
        <authorList>
            <person name="Jebb D."/>
            <person name="Huang Z."/>
            <person name="Pippel M."/>
            <person name="Hughes G.M."/>
            <person name="Lavrichenko K."/>
            <person name="Devanna P."/>
            <person name="Winkler S."/>
            <person name="Jermiin L.S."/>
            <person name="Skirmuntt E.C."/>
            <person name="Katzourakis A."/>
            <person name="Burkitt-Gray L."/>
            <person name="Ray D.A."/>
            <person name="Sullivan K.A.M."/>
            <person name="Roscito J.G."/>
            <person name="Kirilenko B.M."/>
            <person name="Davalos L.M."/>
            <person name="Corthals A.P."/>
            <person name="Power M.L."/>
            <person name="Jones G."/>
            <person name="Ransome R.D."/>
            <person name="Dechmann D.K.N."/>
            <person name="Locatelli A.G."/>
            <person name="Puechmaille S.J."/>
            <person name="Fedrigo O."/>
            <person name="Jarvis E.D."/>
            <person name="Hiller M."/>
            <person name="Vernes S.C."/>
            <person name="Myers E.W."/>
            <person name="Teeling E.C."/>
        </authorList>
    </citation>
    <scope>NUCLEOTIDE SEQUENCE [LARGE SCALE GENOMIC DNA]</scope>
    <source>
        <strain evidence="2">MMyoMyo1</strain>
        <tissue evidence="2">Flight muscle</tissue>
    </source>
</reference>
<name>A0A7J8AN81_MYOMY</name>
<feature type="region of interest" description="Disordered" evidence="1">
    <location>
        <begin position="30"/>
        <end position="51"/>
    </location>
</feature>
<dbReference type="Proteomes" id="UP000527355">
    <property type="component" value="Unassembled WGS sequence"/>
</dbReference>
<sequence>MGLSRVKGGEPAGKEVKGWIVKHKTNVCSSPGVTREGLQAPAPPTVWGPTGTHEEAQAAAMAGQKHREGLRGCSTVQRSPRAYRPRGQKKKDFEKRSGPISVLLHPSASPHSLLWEKATVICLEFLTLPSASLSTEVSSLTS</sequence>
<proteinExistence type="predicted"/>
<organism evidence="2 3">
    <name type="scientific">Myotis myotis</name>
    <name type="common">Greater mouse-eared bat</name>
    <name type="synonym">Vespertilio myotis</name>
    <dbReference type="NCBI Taxonomy" id="51298"/>
    <lineage>
        <taxon>Eukaryota</taxon>
        <taxon>Metazoa</taxon>
        <taxon>Chordata</taxon>
        <taxon>Craniata</taxon>
        <taxon>Vertebrata</taxon>
        <taxon>Euteleostomi</taxon>
        <taxon>Mammalia</taxon>
        <taxon>Eutheria</taxon>
        <taxon>Laurasiatheria</taxon>
        <taxon>Chiroptera</taxon>
        <taxon>Yangochiroptera</taxon>
        <taxon>Vespertilionidae</taxon>
        <taxon>Myotis</taxon>
    </lineage>
</organism>
<accession>A0A7J8AN81</accession>
<comment type="caution">
    <text evidence="2">The sequence shown here is derived from an EMBL/GenBank/DDBJ whole genome shotgun (WGS) entry which is preliminary data.</text>
</comment>
<dbReference type="EMBL" id="JABWUV010000001">
    <property type="protein sequence ID" value="KAF6387731.1"/>
    <property type="molecule type" value="Genomic_DNA"/>
</dbReference>
<evidence type="ECO:0000313" key="3">
    <source>
        <dbReference type="Proteomes" id="UP000527355"/>
    </source>
</evidence>
<keyword evidence="3" id="KW-1185">Reference proteome</keyword>
<protein>
    <submittedName>
        <fullName evidence="2">Uncharacterized protein</fullName>
    </submittedName>
</protein>
<evidence type="ECO:0000313" key="2">
    <source>
        <dbReference type="EMBL" id="KAF6387731.1"/>
    </source>
</evidence>
<dbReference type="AlphaFoldDB" id="A0A7J8AN81"/>
<evidence type="ECO:0000256" key="1">
    <source>
        <dbReference type="SAM" id="MobiDB-lite"/>
    </source>
</evidence>